<keyword evidence="2" id="KW-1185">Reference proteome</keyword>
<dbReference type="EMBL" id="RAQO01000004">
    <property type="protein sequence ID" value="RKF20012.1"/>
    <property type="molecule type" value="Genomic_DNA"/>
</dbReference>
<accession>A0A420EH22</accession>
<gene>
    <name evidence="1" type="ORF">DBZ36_06050</name>
</gene>
<reference evidence="1 2" key="1">
    <citation type="submission" date="2018-09" db="EMBL/GenBank/DDBJ databases">
        <authorList>
            <person name="Wang Z."/>
        </authorList>
    </citation>
    <scope>NUCLEOTIDE SEQUENCE [LARGE SCALE GENOMIC DNA]</scope>
    <source>
        <strain evidence="1 2">ALS 81</strain>
    </source>
</reference>
<dbReference type="Proteomes" id="UP000286482">
    <property type="component" value="Unassembled WGS sequence"/>
</dbReference>
<comment type="caution">
    <text evidence="1">The sequence shown here is derived from an EMBL/GenBank/DDBJ whole genome shotgun (WGS) entry which is preliminary data.</text>
</comment>
<dbReference type="AlphaFoldDB" id="A0A420EH22"/>
<organism evidence="1 2">
    <name type="scientific">Alginatibacterium sediminis</name>
    <dbReference type="NCBI Taxonomy" id="2164068"/>
    <lineage>
        <taxon>Bacteria</taxon>
        <taxon>Pseudomonadati</taxon>
        <taxon>Pseudomonadota</taxon>
        <taxon>Gammaproteobacteria</taxon>
        <taxon>Alteromonadales</taxon>
        <taxon>Alteromonadaceae</taxon>
        <taxon>Alginatibacterium</taxon>
    </lineage>
</organism>
<dbReference type="OrthoDB" id="6396936at2"/>
<evidence type="ECO:0000313" key="2">
    <source>
        <dbReference type="Proteomes" id="UP000286482"/>
    </source>
</evidence>
<proteinExistence type="predicted"/>
<dbReference type="RefSeq" id="WP_120354016.1">
    <property type="nucleotide sequence ID" value="NZ_RAQO01000004.1"/>
</dbReference>
<evidence type="ECO:0000313" key="1">
    <source>
        <dbReference type="EMBL" id="RKF20012.1"/>
    </source>
</evidence>
<sequence length="262" mass="30428">MLVDIDQFYRQLRAVHANDYHLCFYCGCIACQKDYAPPRDHLHSYLSRSLSADFLIVPACKECSVFLKGSQLPLVEQRRQLVQNKLKQKYKQAIHVYLSWSEDEVSEMEGNLLLSISAGVKLGEESFIRSSYIGYDFELDGQRNSKSHFVSPVVSVFGQQFNDLKTAITACSQRYDIYAAQLSEDLAKHDNNLEAVILDIQDQQQQKAYRRELNSQCLRFAKQHKLSRMQVVNAVERYIDKNADLTIPQALQQYYEQRVQYY</sequence>
<name>A0A420EH22_9ALTE</name>
<protein>
    <submittedName>
        <fullName evidence="1">Uncharacterized protein</fullName>
    </submittedName>
</protein>